<dbReference type="PANTHER" id="PTHR12998:SF0">
    <property type="entry name" value="TRNA:M(4)X MODIFICATION ENZYME TRM13 HOMOLOG"/>
    <property type="match status" value="1"/>
</dbReference>
<dbReference type="Pfam" id="PF11722">
    <property type="entry name" value="zf-TRM13_CCCH"/>
    <property type="match status" value="1"/>
</dbReference>
<keyword evidence="1" id="KW-0808">Transferase</keyword>
<keyword evidence="1" id="KW-0489">Methyltransferase</keyword>
<feature type="domain" description="Zinc finger CCCH-type TRM13" evidence="4">
    <location>
        <begin position="127"/>
        <end position="154"/>
    </location>
</feature>
<keyword evidence="1" id="KW-0479">Metal-binding</keyword>
<dbReference type="OrthoDB" id="258806at2759"/>
<name>L1J5G3_GUITC</name>
<feature type="compositionally biased region" description="Polar residues" evidence="2">
    <location>
        <begin position="445"/>
        <end position="454"/>
    </location>
</feature>
<dbReference type="RefSeq" id="XP_005830567.1">
    <property type="nucleotide sequence ID" value="XM_005830510.1"/>
</dbReference>
<keyword evidence="1" id="KW-0863">Zinc-finger</keyword>
<feature type="compositionally biased region" description="Basic and acidic residues" evidence="2">
    <location>
        <begin position="93"/>
        <end position="114"/>
    </location>
</feature>
<dbReference type="InterPro" id="IPR021721">
    <property type="entry name" value="Znf_CCCH-type_TRM13"/>
</dbReference>
<protein>
    <recommendedName>
        <fullName evidence="1">tRNA:m(4)X modification enzyme TRM13</fullName>
        <ecNumber evidence="1">2.1.1.225</ecNumber>
    </recommendedName>
</protein>
<feature type="compositionally biased region" description="Basic and acidic residues" evidence="2">
    <location>
        <begin position="1"/>
        <end position="33"/>
    </location>
</feature>
<dbReference type="InterPro" id="IPR007871">
    <property type="entry name" value="Methyltransferase_TRM13"/>
</dbReference>
<dbReference type="STRING" id="905079.L1J5G3"/>
<keyword evidence="1" id="KW-0819">tRNA processing</keyword>
<dbReference type="GO" id="GO:0030488">
    <property type="term" value="P:tRNA methylation"/>
    <property type="evidence" value="ECO:0007669"/>
    <property type="project" value="InterPro"/>
</dbReference>
<dbReference type="PANTHER" id="PTHR12998">
    <property type="entry name" value="TRNA:M(4)X MODIFICATION ENZYME TRM13 HOMOLOG"/>
    <property type="match status" value="1"/>
</dbReference>
<dbReference type="GO" id="GO:0106050">
    <property type="term" value="F:tRNA 2'-O-methyltransferase activity"/>
    <property type="evidence" value="ECO:0007669"/>
    <property type="project" value="UniProtKB-UniRule"/>
</dbReference>
<proteinExistence type="inferred from homology"/>
<dbReference type="EMBL" id="JH993009">
    <property type="protein sequence ID" value="EKX43587.1"/>
    <property type="molecule type" value="Genomic_DNA"/>
</dbReference>
<comment type="catalytic activity">
    <reaction evidence="1">
        <text>cytidine(4) in tRNA(Gly)(GCC) + S-adenosyl-L-methionine = 2'-O-methylcytidine(4) in tRNA(Gly)(GCC) + S-adenosyl-L-homocysteine + H(+)</text>
        <dbReference type="Rhea" id="RHEA:43192"/>
        <dbReference type="Rhea" id="RHEA-COMP:10399"/>
        <dbReference type="Rhea" id="RHEA-COMP:10400"/>
        <dbReference type="ChEBI" id="CHEBI:15378"/>
        <dbReference type="ChEBI" id="CHEBI:57856"/>
        <dbReference type="ChEBI" id="CHEBI:59789"/>
        <dbReference type="ChEBI" id="CHEBI:74495"/>
        <dbReference type="ChEBI" id="CHEBI:82748"/>
        <dbReference type="EC" id="2.1.1.225"/>
    </reaction>
</comment>
<dbReference type="Proteomes" id="UP000011087">
    <property type="component" value="Unassembled WGS sequence"/>
</dbReference>
<reference evidence="6" key="3">
    <citation type="submission" date="2016-03" db="UniProtKB">
        <authorList>
            <consortium name="EnsemblProtists"/>
        </authorList>
    </citation>
    <scope>IDENTIFICATION</scope>
</reference>
<accession>L1J5G3</accession>
<dbReference type="HOGENOM" id="CLU_575495_0_0_1"/>
<comment type="function">
    <text evidence="1">tRNA methylase which 2'-O-methylates cytidine(4) in tRNA(Pro) and tRNA(Gly)(GCC), and adenosine(4) in tRNA(His).</text>
</comment>
<dbReference type="EnsemblProtists" id="EKX43587">
    <property type="protein sequence ID" value="EKX43587"/>
    <property type="gene ID" value="GUITHDRAFT_110392"/>
</dbReference>
<evidence type="ECO:0000259" key="4">
    <source>
        <dbReference type="Pfam" id="PF11722"/>
    </source>
</evidence>
<dbReference type="GeneID" id="17300283"/>
<organism evidence="5">
    <name type="scientific">Guillardia theta (strain CCMP2712)</name>
    <name type="common">Cryptophyte</name>
    <dbReference type="NCBI Taxonomy" id="905079"/>
    <lineage>
        <taxon>Eukaryota</taxon>
        <taxon>Cryptophyceae</taxon>
        <taxon>Pyrenomonadales</taxon>
        <taxon>Geminigeraceae</taxon>
        <taxon>Guillardia</taxon>
    </lineage>
</organism>
<feature type="compositionally biased region" description="Polar residues" evidence="2">
    <location>
        <begin position="208"/>
        <end position="224"/>
    </location>
</feature>
<dbReference type="InterPro" id="IPR039044">
    <property type="entry name" value="Trm13"/>
</dbReference>
<gene>
    <name evidence="5" type="ORF">GUITHDRAFT_110392</name>
</gene>
<dbReference type="PaxDb" id="55529-EKX43587"/>
<reference evidence="5 7" key="1">
    <citation type="journal article" date="2012" name="Nature">
        <title>Algal genomes reveal evolutionary mosaicism and the fate of nucleomorphs.</title>
        <authorList>
            <consortium name="DOE Joint Genome Institute"/>
            <person name="Curtis B.A."/>
            <person name="Tanifuji G."/>
            <person name="Burki F."/>
            <person name="Gruber A."/>
            <person name="Irimia M."/>
            <person name="Maruyama S."/>
            <person name="Arias M.C."/>
            <person name="Ball S.G."/>
            <person name="Gile G.H."/>
            <person name="Hirakawa Y."/>
            <person name="Hopkins J.F."/>
            <person name="Kuo A."/>
            <person name="Rensing S.A."/>
            <person name="Schmutz J."/>
            <person name="Symeonidi A."/>
            <person name="Elias M."/>
            <person name="Eveleigh R.J."/>
            <person name="Herman E.K."/>
            <person name="Klute M.J."/>
            <person name="Nakayama T."/>
            <person name="Obornik M."/>
            <person name="Reyes-Prieto A."/>
            <person name="Armbrust E.V."/>
            <person name="Aves S.J."/>
            <person name="Beiko R.G."/>
            <person name="Coutinho P."/>
            <person name="Dacks J.B."/>
            <person name="Durnford D.G."/>
            <person name="Fast N.M."/>
            <person name="Green B.R."/>
            <person name="Grisdale C.J."/>
            <person name="Hempel F."/>
            <person name="Henrissat B."/>
            <person name="Hoppner M.P."/>
            <person name="Ishida K."/>
            <person name="Kim E."/>
            <person name="Koreny L."/>
            <person name="Kroth P.G."/>
            <person name="Liu Y."/>
            <person name="Malik S.B."/>
            <person name="Maier U.G."/>
            <person name="McRose D."/>
            <person name="Mock T."/>
            <person name="Neilson J.A."/>
            <person name="Onodera N.T."/>
            <person name="Poole A.M."/>
            <person name="Pritham E.J."/>
            <person name="Richards T.A."/>
            <person name="Rocap G."/>
            <person name="Roy S.W."/>
            <person name="Sarai C."/>
            <person name="Schaack S."/>
            <person name="Shirato S."/>
            <person name="Slamovits C.H."/>
            <person name="Spencer D.F."/>
            <person name="Suzuki S."/>
            <person name="Worden A.Z."/>
            <person name="Zauner S."/>
            <person name="Barry K."/>
            <person name="Bell C."/>
            <person name="Bharti A.K."/>
            <person name="Crow J.A."/>
            <person name="Grimwood J."/>
            <person name="Kramer R."/>
            <person name="Lindquist E."/>
            <person name="Lucas S."/>
            <person name="Salamov A."/>
            <person name="McFadden G.I."/>
            <person name="Lane C.E."/>
            <person name="Keeling P.J."/>
            <person name="Gray M.W."/>
            <person name="Grigoriev I.V."/>
            <person name="Archibald J.M."/>
        </authorList>
    </citation>
    <scope>NUCLEOTIDE SEQUENCE</scope>
    <source>
        <strain evidence="5 7">CCMP2712</strain>
    </source>
</reference>
<evidence type="ECO:0000259" key="3">
    <source>
        <dbReference type="Pfam" id="PF05206"/>
    </source>
</evidence>
<reference evidence="7" key="2">
    <citation type="submission" date="2012-11" db="EMBL/GenBank/DDBJ databases">
        <authorList>
            <person name="Kuo A."/>
            <person name="Curtis B.A."/>
            <person name="Tanifuji G."/>
            <person name="Burki F."/>
            <person name="Gruber A."/>
            <person name="Irimia M."/>
            <person name="Maruyama S."/>
            <person name="Arias M.C."/>
            <person name="Ball S.G."/>
            <person name="Gile G.H."/>
            <person name="Hirakawa Y."/>
            <person name="Hopkins J.F."/>
            <person name="Rensing S.A."/>
            <person name="Schmutz J."/>
            <person name="Symeonidi A."/>
            <person name="Elias M."/>
            <person name="Eveleigh R.J."/>
            <person name="Herman E.K."/>
            <person name="Klute M.J."/>
            <person name="Nakayama T."/>
            <person name="Obornik M."/>
            <person name="Reyes-Prieto A."/>
            <person name="Armbrust E.V."/>
            <person name="Aves S.J."/>
            <person name="Beiko R.G."/>
            <person name="Coutinho P."/>
            <person name="Dacks J.B."/>
            <person name="Durnford D.G."/>
            <person name="Fast N.M."/>
            <person name="Green B.R."/>
            <person name="Grisdale C."/>
            <person name="Hempe F."/>
            <person name="Henrissat B."/>
            <person name="Hoppner M.P."/>
            <person name="Ishida K.-I."/>
            <person name="Kim E."/>
            <person name="Koreny L."/>
            <person name="Kroth P.G."/>
            <person name="Liu Y."/>
            <person name="Malik S.-B."/>
            <person name="Maier U.G."/>
            <person name="McRose D."/>
            <person name="Mock T."/>
            <person name="Neilson J.A."/>
            <person name="Onodera N.T."/>
            <person name="Poole A.M."/>
            <person name="Pritham E.J."/>
            <person name="Richards T.A."/>
            <person name="Rocap G."/>
            <person name="Roy S.W."/>
            <person name="Sarai C."/>
            <person name="Schaack S."/>
            <person name="Shirato S."/>
            <person name="Slamovits C.H."/>
            <person name="Spencer D.F."/>
            <person name="Suzuki S."/>
            <person name="Worden A.Z."/>
            <person name="Zauner S."/>
            <person name="Barry K."/>
            <person name="Bell C."/>
            <person name="Bharti A.K."/>
            <person name="Crow J.A."/>
            <person name="Grimwood J."/>
            <person name="Kramer R."/>
            <person name="Lindquist E."/>
            <person name="Lucas S."/>
            <person name="Salamov A."/>
            <person name="McFadden G.I."/>
            <person name="Lane C.E."/>
            <person name="Keeling P.J."/>
            <person name="Gray M.W."/>
            <person name="Grigoriev I.V."/>
            <person name="Archibald J.M."/>
        </authorList>
    </citation>
    <scope>NUCLEOTIDE SEQUENCE</scope>
    <source>
        <strain evidence="7">CCMP2712</strain>
    </source>
</reference>
<dbReference type="Pfam" id="PF05206">
    <property type="entry name" value="TRM13"/>
    <property type="match status" value="1"/>
</dbReference>
<comment type="similarity">
    <text evidence="1">Belongs to the methyltransferase TRM13 family.</text>
</comment>
<feature type="region of interest" description="Disordered" evidence="2">
    <location>
        <begin position="86"/>
        <end position="121"/>
    </location>
</feature>
<feature type="region of interest" description="Disordered" evidence="2">
    <location>
        <begin position="205"/>
        <end position="226"/>
    </location>
</feature>
<dbReference type="GO" id="GO:0008270">
    <property type="term" value="F:zinc ion binding"/>
    <property type="evidence" value="ECO:0007669"/>
    <property type="project" value="UniProtKB-KW"/>
</dbReference>
<evidence type="ECO:0000256" key="1">
    <source>
        <dbReference type="RuleBase" id="RU367103"/>
    </source>
</evidence>
<evidence type="ECO:0000256" key="2">
    <source>
        <dbReference type="SAM" id="MobiDB-lite"/>
    </source>
</evidence>
<evidence type="ECO:0000313" key="7">
    <source>
        <dbReference type="Proteomes" id="UP000011087"/>
    </source>
</evidence>
<keyword evidence="1" id="KW-0862">Zinc</keyword>
<feature type="region of interest" description="Disordered" evidence="2">
    <location>
        <begin position="441"/>
        <end position="462"/>
    </location>
</feature>
<dbReference type="EC" id="2.1.1.225" evidence="1"/>
<dbReference type="KEGG" id="gtt:GUITHDRAFT_110392"/>
<dbReference type="eggNOG" id="KOG2811">
    <property type="taxonomic scope" value="Eukaryota"/>
</dbReference>
<evidence type="ECO:0000313" key="5">
    <source>
        <dbReference type="EMBL" id="EKX43587.1"/>
    </source>
</evidence>
<keyword evidence="1" id="KW-0949">S-adenosyl-L-methionine</keyword>
<feature type="region of interest" description="Disordered" evidence="2">
    <location>
        <begin position="1"/>
        <end position="66"/>
    </location>
</feature>
<evidence type="ECO:0000313" key="6">
    <source>
        <dbReference type="EnsemblProtists" id="EKX43587"/>
    </source>
</evidence>
<feature type="domain" description="Methyltransferase TRM13" evidence="3">
    <location>
        <begin position="252"/>
        <end position="470"/>
    </location>
</feature>
<sequence length="475" mass="53350">MAEAARSERTGGDDGGDEGERMAACTREKKVEALEEEDETAEQKGMSEHGALTIEDPSAGKGSIKKRLGRQWHKYCQTLPRHYKGGLMSSDEVDAKRAGQNVERRRPEKGDHHKDSHRRAGLPEHQRCSFWIEQKKRLCSRPRMERSSFCIGHQVAQGADGKEDSSEARECEFCRTRILPDRYESHLKRCNVRTREDAMRSCPYYKQDINSGSQGRPLPSSQPVMSDAEDPVGFVGRVNENYEIHVRAIEEQDSSLISNMEDKGLLNHVTDSTFIEFGAGKAMLSLSLVQCDEAVNLLLVEKDSGHMKGKADRILRLRSRGAFQRLTVDIRHLDLRAVPCGEIPLMSSVVGISKHLCGVATDLALRCLVNYHHSGGPGENQGPNAVKGICIALCCHHLCTWDDYVGKKFFVNDLQIGRGGFEMMCKYASWATGCRQHMNEKQKTGDNNVEQQDSSQHHHNAKITMSREEKVLLYI</sequence>
<keyword evidence="7" id="KW-1185">Reference proteome</keyword>
<comment type="catalytic activity">
    <reaction evidence="1">
        <text>cytidine(4) in tRNA(Pro) + S-adenosyl-L-methionine = 2'-O-methylcytidine(4) in tRNA(Pro) + S-adenosyl-L-homocysteine + H(+)</text>
        <dbReference type="Rhea" id="RHEA:32767"/>
        <dbReference type="Rhea" id="RHEA-COMP:10397"/>
        <dbReference type="Rhea" id="RHEA-COMP:10398"/>
        <dbReference type="ChEBI" id="CHEBI:15378"/>
        <dbReference type="ChEBI" id="CHEBI:57856"/>
        <dbReference type="ChEBI" id="CHEBI:59789"/>
        <dbReference type="ChEBI" id="CHEBI:74495"/>
        <dbReference type="ChEBI" id="CHEBI:82748"/>
        <dbReference type="EC" id="2.1.1.225"/>
    </reaction>
</comment>
<dbReference type="OMA" id="HRCSWRS"/>
<dbReference type="AlphaFoldDB" id="L1J5G3"/>
<comment type="catalytic activity">
    <reaction evidence="1">
        <text>adenosine(4) in tRNA(His) + S-adenosyl-L-methionine = 2'-O-methyladenosine(4) in tRNA(His) + S-adenosyl-L-homocysteine + H(+)</text>
        <dbReference type="Rhea" id="RHEA:43196"/>
        <dbReference type="Rhea" id="RHEA-COMP:10401"/>
        <dbReference type="Rhea" id="RHEA-COMP:10402"/>
        <dbReference type="ChEBI" id="CHEBI:15378"/>
        <dbReference type="ChEBI" id="CHEBI:57856"/>
        <dbReference type="ChEBI" id="CHEBI:59789"/>
        <dbReference type="ChEBI" id="CHEBI:74411"/>
        <dbReference type="ChEBI" id="CHEBI:74477"/>
        <dbReference type="EC" id="2.1.1.225"/>
    </reaction>
</comment>